<protein>
    <submittedName>
        <fullName evidence="2">Uncharacterized protein</fullName>
    </submittedName>
</protein>
<dbReference type="EMBL" id="AGNK02004597">
    <property type="status" value="NOT_ANNOTATED_CDS"/>
    <property type="molecule type" value="Genomic_DNA"/>
</dbReference>
<evidence type="ECO:0000313" key="2">
    <source>
        <dbReference type="EnsemblPlants" id="KQK93219"/>
    </source>
</evidence>
<dbReference type="eggNOG" id="KOG0017">
    <property type="taxonomic scope" value="Eukaryota"/>
</dbReference>
<keyword evidence="3" id="KW-1185">Reference proteome</keyword>
<dbReference type="Proteomes" id="UP000004995">
    <property type="component" value="Unassembled WGS sequence"/>
</dbReference>
<dbReference type="InParanoid" id="K3ZP01"/>
<dbReference type="SUPFAM" id="SSF50494">
    <property type="entry name" value="Trypsin-like serine proteases"/>
    <property type="match status" value="2"/>
</dbReference>
<reference evidence="2" key="2">
    <citation type="submission" date="2018-08" db="UniProtKB">
        <authorList>
            <consortium name="EnsemblPlants"/>
        </authorList>
    </citation>
    <scope>IDENTIFICATION</scope>
    <source>
        <strain evidence="2">Yugu1</strain>
    </source>
</reference>
<dbReference type="PANTHER" id="PTHR18868:SF28">
    <property type="entry name" value="PEPTIDASE S1 DOMAIN-CONTAINING PROTEIN"/>
    <property type="match status" value="1"/>
</dbReference>
<dbReference type="AlphaFoldDB" id="K3ZP01"/>
<dbReference type="EnsemblPlants" id="KQK93219">
    <property type="protein sequence ID" value="KQK93219"/>
    <property type="gene ID" value="SETIT_028331mg"/>
</dbReference>
<dbReference type="Pfam" id="PF13365">
    <property type="entry name" value="Trypsin_2"/>
    <property type="match status" value="1"/>
</dbReference>
<evidence type="ECO:0000313" key="3">
    <source>
        <dbReference type="Proteomes" id="UP000004995"/>
    </source>
</evidence>
<feature type="compositionally biased region" description="Basic residues" evidence="1">
    <location>
        <begin position="644"/>
        <end position="659"/>
    </location>
</feature>
<name>K3ZP01_SETIT</name>
<dbReference type="Gramene" id="KQK93219">
    <property type="protein sequence ID" value="KQK93219"/>
    <property type="gene ID" value="SETIT_028331mg"/>
</dbReference>
<proteinExistence type="predicted"/>
<dbReference type="InterPro" id="IPR009003">
    <property type="entry name" value="Peptidase_S1_PA"/>
</dbReference>
<feature type="region of interest" description="Disordered" evidence="1">
    <location>
        <begin position="640"/>
        <end position="659"/>
    </location>
</feature>
<dbReference type="OMA" id="EVACDHE"/>
<dbReference type="HOGENOM" id="CLU_022970_3_0_1"/>
<reference evidence="3" key="1">
    <citation type="journal article" date="2012" name="Nat. Biotechnol.">
        <title>Reference genome sequence of the model plant Setaria.</title>
        <authorList>
            <person name="Bennetzen J.L."/>
            <person name="Schmutz J."/>
            <person name="Wang H."/>
            <person name="Percifield R."/>
            <person name="Hawkins J."/>
            <person name="Pontaroli A.C."/>
            <person name="Estep M."/>
            <person name="Feng L."/>
            <person name="Vaughn J.N."/>
            <person name="Grimwood J."/>
            <person name="Jenkins J."/>
            <person name="Barry K."/>
            <person name="Lindquist E."/>
            <person name="Hellsten U."/>
            <person name="Deshpande S."/>
            <person name="Wang X."/>
            <person name="Wu X."/>
            <person name="Mitros T."/>
            <person name="Triplett J."/>
            <person name="Yang X."/>
            <person name="Ye C.Y."/>
            <person name="Mauro-Herrera M."/>
            <person name="Wang L."/>
            <person name="Li P."/>
            <person name="Sharma M."/>
            <person name="Sharma R."/>
            <person name="Ronald P.C."/>
            <person name="Panaud O."/>
            <person name="Kellogg E.A."/>
            <person name="Brutnell T.P."/>
            <person name="Doust A.N."/>
            <person name="Tuskan G.A."/>
            <person name="Rokhsar D."/>
            <person name="Devos K.M."/>
        </authorList>
    </citation>
    <scope>NUCLEOTIDE SEQUENCE [LARGE SCALE GENOMIC DNA]</scope>
    <source>
        <strain evidence="3">cv. Yugu1</strain>
    </source>
</reference>
<evidence type="ECO:0000256" key="1">
    <source>
        <dbReference type="SAM" id="MobiDB-lite"/>
    </source>
</evidence>
<sequence>VVARAAVRIEFTLYSTGPSTAKELKHKGRVERGGAKKITSTSRRFKLQTLLHSSGSDGPKRSVPKGISRSIKSMWKFQASRAALVDFEKKLCDIEEQRFGTLPDREISSIPFEEKPFGDEVACDHEICRFSVVSIALFDGENMLFACSGIALPRKPAPLDLTRFVTSAYLVRVFNERRNRDDKLRVQVRLPDGTTTDGLLGLYDHDIAIVTSIGRLDVCPVDLNIADCPDGLHHARAVGRAFESGRLMAMPVSLSDRIVVSDRLSVSDKFFVSDSQGQGYTEAALGGPLVGHDCIFQGMVIDLVEYGGAACIIEREFLCTRLELLLACEYVFGSSSICELYLPHPKKLRSLDYSLPSGVSSIIPSGFMKTIYRLRSFGYPIPPPLVLELNGRLLNRFEERFGVLRAWKGYPFGAPHQQVLERVWDELEGGVVANISRRVVALASFNGYVRSFACTGLLIKWCGSRATHTVVLTSASLVRSRLNEDDIDENLRIEVFLLPNQRCDGTLELYDLHYNIAIVSIKKGFNSIRPEDIFNKGKQKFYKKVVAVGRDTIHGLLMGTIGEVKFSNKDCKLNCKDLHWSTCKIKKVGIGGPLIDFDGSFVGMNFYDGSSATPFLPRSKVVHALRSVYNSILPSERGCNPVGRGRKTQVSKKRGRKTNRWPVPKPYWFHDGLDVDMHAVHKHIGRTFL</sequence>
<accession>K3ZP01</accession>
<organism evidence="2 3">
    <name type="scientific">Setaria italica</name>
    <name type="common">Foxtail millet</name>
    <name type="synonym">Panicum italicum</name>
    <dbReference type="NCBI Taxonomy" id="4555"/>
    <lineage>
        <taxon>Eukaryota</taxon>
        <taxon>Viridiplantae</taxon>
        <taxon>Streptophyta</taxon>
        <taxon>Embryophyta</taxon>
        <taxon>Tracheophyta</taxon>
        <taxon>Spermatophyta</taxon>
        <taxon>Magnoliopsida</taxon>
        <taxon>Liliopsida</taxon>
        <taxon>Poales</taxon>
        <taxon>Poaceae</taxon>
        <taxon>PACMAD clade</taxon>
        <taxon>Panicoideae</taxon>
        <taxon>Panicodae</taxon>
        <taxon>Paniceae</taxon>
        <taxon>Cenchrinae</taxon>
        <taxon>Setaria</taxon>
    </lineage>
</organism>
<dbReference type="PANTHER" id="PTHR18868">
    <property type="entry name" value="OS07G0665300 PROTEIN-RELATED"/>
    <property type="match status" value="1"/>
</dbReference>